<dbReference type="EMBL" id="NFJX01000001">
    <property type="protein sequence ID" value="OUP22800.1"/>
    <property type="molecule type" value="Genomic_DNA"/>
</dbReference>
<dbReference type="InterPro" id="IPR036890">
    <property type="entry name" value="HATPase_C_sf"/>
</dbReference>
<proteinExistence type="predicted"/>
<name>A0A1Y4IV18_PARDI</name>
<dbReference type="Proteomes" id="UP000195950">
    <property type="component" value="Unassembled WGS sequence"/>
</dbReference>
<organism evidence="1 2">
    <name type="scientific">Parabacteroides distasonis</name>
    <dbReference type="NCBI Taxonomy" id="823"/>
    <lineage>
        <taxon>Bacteria</taxon>
        <taxon>Pseudomonadati</taxon>
        <taxon>Bacteroidota</taxon>
        <taxon>Bacteroidia</taxon>
        <taxon>Bacteroidales</taxon>
        <taxon>Tannerellaceae</taxon>
        <taxon>Parabacteroides</taxon>
    </lineage>
</organism>
<reference evidence="2" key="1">
    <citation type="submission" date="2017-04" db="EMBL/GenBank/DDBJ databases">
        <title>Function of individual gut microbiota members based on whole genome sequencing of pure cultures obtained from chicken caecum.</title>
        <authorList>
            <person name="Medvecky M."/>
            <person name="Cejkova D."/>
            <person name="Polansky O."/>
            <person name="Karasova D."/>
            <person name="Kubasova T."/>
            <person name="Cizek A."/>
            <person name="Rychlik I."/>
        </authorList>
    </citation>
    <scope>NUCLEOTIDE SEQUENCE [LARGE SCALE GENOMIC DNA]</scope>
    <source>
        <strain evidence="2">An199</strain>
    </source>
</reference>
<evidence type="ECO:0000313" key="2">
    <source>
        <dbReference type="Proteomes" id="UP000195950"/>
    </source>
</evidence>
<protein>
    <recommendedName>
        <fullName evidence="3">ATP-binding protein</fullName>
    </recommendedName>
</protein>
<evidence type="ECO:0000313" key="1">
    <source>
        <dbReference type="EMBL" id="OUP22800.1"/>
    </source>
</evidence>
<sequence>MPKNNIIESPFKPRARMLLQLGDQLIKNESIALVELVKNAYDADASKVTIVMSDIHDVKTGEIIIRDDGWGMDLDTILNCWLEPGSDSKSQIVAKGKRSPKGRLPIGEKGIGRFGVHKLGHEIELVTKKATGKEYVVRIDWNQFSHSKYLNDVPVIVMERETPVFFEGSDHGTIIKITHLNKSWTRGEVRGIKRTINSLSSPFESDDSFEAVLICNGHKDWLEGMIDWKDIKKYAIYHFKATFENNGIISFNYDFMPWDTMSKLTSYSIEWNNLSLEDESDIKKKLINNFKYFVNSDGEFSLNENGSEIGLVKFEGYIFDRDAFVLKLGLSDKQGLKEYLDTNGGIRVYRDGLRVYDYGEIGNDWLNLDIRRVNQPGKKLSNNIILGAISLDRASSKSLIEKTNREGFVENKAYYLFKDAILHVINIVETLRFEDKSRIRAIYGPTSKSEPVLQTIGDLKKFVDDKIKETPIRNHINKYLLKIEEDYKLVCDNLLKAAGAGLNMSVIVHEVEKIIAEVSLVLKSEKASLRAINLVEHLSSLIDGYADIIRKSDQKTENIVHVIDNALFNTEYRLKAHGVEVECQYKEFSGTKKIKVSRSLLVGAIMNIVDNAIYWLEQSKFEHKKFYVGVIEDDKFLNIIFADNGIGFLLPTDTVVEPFVSAKPDGIGLGLHIANEILIAQKGMLKFPEFDDISIPIDYKNGAIIAFCLKK</sequence>
<accession>A0A1Y4IV18</accession>
<dbReference type="AlphaFoldDB" id="A0A1Y4IV18"/>
<evidence type="ECO:0008006" key="3">
    <source>
        <dbReference type="Google" id="ProtNLM"/>
    </source>
</evidence>
<comment type="caution">
    <text evidence="1">The sequence shown here is derived from an EMBL/GenBank/DDBJ whole genome shotgun (WGS) entry which is preliminary data.</text>
</comment>
<dbReference type="Pfam" id="PF13589">
    <property type="entry name" value="HATPase_c_3"/>
    <property type="match status" value="1"/>
</dbReference>
<dbReference type="SUPFAM" id="SSF55874">
    <property type="entry name" value="ATPase domain of HSP90 chaperone/DNA topoisomerase II/histidine kinase"/>
    <property type="match status" value="2"/>
</dbReference>
<dbReference type="RefSeq" id="WP_087342162.1">
    <property type="nucleotide sequence ID" value="NZ_NFJX01000001.1"/>
</dbReference>
<dbReference type="Gene3D" id="3.30.565.10">
    <property type="entry name" value="Histidine kinase-like ATPase, C-terminal domain"/>
    <property type="match status" value="2"/>
</dbReference>
<gene>
    <name evidence="1" type="ORF">B5F32_00990</name>
</gene>